<evidence type="ECO:0000256" key="5">
    <source>
        <dbReference type="ARBA" id="ARBA00022679"/>
    </source>
</evidence>
<dbReference type="PROSITE" id="PS51094">
    <property type="entry name" value="PTS_EIIA_TYPE_2"/>
    <property type="match status" value="1"/>
</dbReference>
<dbReference type="Gene3D" id="3.40.930.10">
    <property type="entry name" value="Mannitol-specific EII, Chain A"/>
    <property type="match status" value="1"/>
</dbReference>
<dbReference type="GO" id="GO:0005737">
    <property type="term" value="C:cytoplasm"/>
    <property type="evidence" value="ECO:0007669"/>
    <property type="project" value="UniProtKB-SubCell"/>
</dbReference>
<sequence length="151" mass="16565">MSEIQLTSDLIQWKDGAADWEEAIRESAAPLLQQGNIAESYIDAMVENIRTLGPYILIAPNVALPHARPEMGVSEAGIALTVFNEDVAFPAGHDNKTQTARIFICLAAVDSDSHLSLLQGISQWIDNSELLNRLLEASSKDEVEDLINQYS</sequence>
<organism evidence="12 13">
    <name type="scientific">Salisediminibacterium halotolerans</name>
    <dbReference type="NCBI Taxonomy" id="517425"/>
    <lineage>
        <taxon>Bacteria</taxon>
        <taxon>Bacillati</taxon>
        <taxon>Bacillota</taxon>
        <taxon>Bacilli</taxon>
        <taxon>Bacillales</taxon>
        <taxon>Bacillaceae</taxon>
        <taxon>Salisediminibacterium</taxon>
    </lineage>
</organism>
<dbReference type="AlphaFoldDB" id="A0A1H9W939"/>
<evidence type="ECO:0000256" key="2">
    <source>
        <dbReference type="ARBA" id="ARBA00022448"/>
    </source>
</evidence>
<evidence type="ECO:0000256" key="10">
    <source>
        <dbReference type="ARBA" id="ARBA00042072"/>
    </source>
</evidence>
<keyword evidence="5" id="KW-0808">Transferase</keyword>
<gene>
    <name evidence="12" type="ORF">SAMN05444126_1306</name>
</gene>
<protein>
    <recommendedName>
        <fullName evidence="9">Ascorbate-specific PTS system EIIA component</fullName>
    </recommendedName>
    <alternativeName>
        <fullName evidence="10">Ascorbate-specific phosphotransferase enzyme IIA component</fullName>
    </alternativeName>
</protein>
<evidence type="ECO:0000313" key="12">
    <source>
        <dbReference type="EMBL" id="SES30476.1"/>
    </source>
</evidence>
<evidence type="ECO:0000259" key="11">
    <source>
        <dbReference type="PROSITE" id="PS51094"/>
    </source>
</evidence>
<comment type="caution">
    <text evidence="12">The sequence shown here is derived from an EMBL/GenBank/DDBJ whole genome shotgun (WGS) entry which is preliminary data.</text>
</comment>
<dbReference type="SUPFAM" id="SSF55804">
    <property type="entry name" value="Phoshotransferase/anion transport protein"/>
    <property type="match status" value="1"/>
</dbReference>
<evidence type="ECO:0000256" key="1">
    <source>
        <dbReference type="ARBA" id="ARBA00004496"/>
    </source>
</evidence>
<dbReference type="PANTHER" id="PTHR36203">
    <property type="entry name" value="ASCORBATE-SPECIFIC PTS SYSTEM EIIA COMPONENT"/>
    <property type="match status" value="1"/>
</dbReference>
<evidence type="ECO:0000256" key="8">
    <source>
        <dbReference type="ARBA" id="ARBA00037387"/>
    </source>
</evidence>
<dbReference type="GO" id="GO:0016301">
    <property type="term" value="F:kinase activity"/>
    <property type="evidence" value="ECO:0007669"/>
    <property type="project" value="UniProtKB-KW"/>
</dbReference>
<dbReference type="PANTHER" id="PTHR36203:SF1">
    <property type="entry name" value="ASCORBATE-SPECIFIC PTS SYSTEM EIIA COMPONENT"/>
    <property type="match status" value="1"/>
</dbReference>
<name>A0A1H9W939_9BACI</name>
<evidence type="ECO:0000256" key="6">
    <source>
        <dbReference type="ARBA" id="ARBA00022683"/>
    </source>
</evidence>
<dbReference type="STRING" id="1464123.SAMN05444126_1306"/>
<keyword evidence="3" id="KW-0963">Cytoplasm</keyword>
<evidence type="ECO:0000256" key="9">
    <source>
        <dbReference type="ARBA" id="ARBA00041175"/>
    </source>
</evidence>
<dbReference type="GO" id="GO:0009401">
    <property type="term" value="P:phosphoenolpyruvate-dependent sugar phosphotransferase system"/>
    <property type="evidence" value="ECO:0007669"/>
    <property type="project" value="UniProtKB-KW"/>
</dbReference>
<dbReference type="Pfam" id="PF00359">
    <property type="entry name" value="PTS_EIIA_2"/>
    <property type="match status" value="1"/>
</dbReference>
<evidence type="ECO:0000313" key="13">
    <source>
        <dbReference type="Proteomes" id="UP000199318"/>
    </source>
</evidence>
<evidence type="ECO:0000256" key="4">
    <source>
        <dbReference type="ARBA" id="ARBA00022553"/>
    </source>
</evidence>
<keyword evidence="13" id="KW-1185">Reference proteome</keyword>
<dbReference type="InterPro" id="IPR051351">
    <property type="entry name" value="Ascorbate-PTS_EIIA_comp"/>
</dbReference>
<dbReference type="EMBL" id="FOGV01000030">
    <property type="protein sequence ID" value="SES30476.1"/>
    <property type="molecule type" value="Genomic_DNA"/>
</dbReference>
<keyword evidence="2" id="KW-0813">Transport</keyword>
<feature type="domain" description="PTS EIIA type-2" evidence="11">
    <location>
        <begin position="4"/>
        <end position="150"/>
    </location>
</feature>
<dbReference type="InterPro" id="IPR016152">
    <property type="entry name" value="PTrfase/Anion_transptr"/>
</dbReference>
<evidence type="ECO:0000256" key="3">
    <source>
        <dbReference type="ARBA" id="ARBA00022490"/>
    </source>
</evidence>
<keyword evidence="4" id="KW-0597">Phosphoprotein</keyword>
<accession>A0A1H9W939</accession>
<proteinExistence type="predicted"/>
<dbReference type="Proteomes" id="UP000199318">
    <property type="component" value="Unassembled WGS sequence"/>
</dbReference>
<keyword evidence="7" id="KW-0418">Kinase</keyword>
<comment type="function">
    <text evidence="8">The phosphoenolpyruvate-dependent sugar phosphotransferase system (sugar PTS), a major carbohydrate active transport system, catalyzes the phosphorylation of incoming sugar substrates concomitantly with their translocation across the cell membrane. The enzyme II UlaABC PTS system is involved in ascorbate transport.</text>
</comment>
<dbReference type="RefSeq" id="WP_093074517.1">
    <property type="nucleotide sequence ID" value="NZ_FOGV01000030.1"/>
</dbReference>
<comment type="subcellular location">
    <subcellularLocation>
        <location evidence="1">Cytoplasm</location>
    </subcellularLocation>
</comment>
<dbReference type="InterPro" id="IPR002178">
    <property type="entry name" value="PTS_EIIA_type-2_dom"/>
</dbReference>
<keyword evidence="6" id="KW-0598">Phosphotransferase system</keyword>
<evidence type="ECO:0000256" key="7">
    <source>
        <dbReference type="ARBA" id="ARBA00022777"/>
    </source>
</evidence>
<dbReference type="OrthoDB" id="369398at2"/>
<reference evidence="13" key="1">
    <citation type="submission" date="2016-10" db="EMBL/GenBank/DDBJ databases">
        <authorList>
            <person name="de Groot N.N."/>
        </authorList>
    </citation>
    <scope>NUCLEOTIDE SEQUENCE [LARGE SCALE GENOMIC DNA]</scope>
    <source>
        <strain evidence="13">10nlg</strain>
    </source>
</reference>
<dbReference type="CDD" id="cd00211">
    <property type="entry name" value="PTS_IIA_fru"/>
    <property type="match status" value="1"/>
</dbReference>